<dbReference type="AlphaFoldDB" id="A0A8H4W7B4"/>
<dbReference type="SUPFAM" id="SSF51735">
    <property type="entry name" value="NAD(P)-binding Rossmann-fold domains"/>
    <property type="match status" value="1"/>
</dbReference>
<evidence type="ECO:0000256" key="1">
    <source>
        <dbReference type="ARBA" id="ARBA00006484"/>
    </source>
</evidence>
<evidence type="ECO:0000313" key="3">
    <source>
        <dbReference type="EMBL" id="KAF4634320.1"/>
    </source>
</evidence>
<comment type="similarity">
    <text evidence="1">Belongs to the short-chain dehydrogenases/reductases (SDR) family.</text>
</comment>
<dbReference type="GO" id="GO:0005737">
    <property type="term" value="C:cytoplasm"/>
    <property type="evidence" value="ECO:0007669"/>
    <property type="project" value="TreeGrafter"/>
</dbReference>
<dbReference type="InterPro" id="IPR002347">
    <property type="entry name" value="SDR_fam"/>
</dbReference>
<accession>A0A8H4W7B4</accession>
<dbReference type="PANTHER" id="PTHR44229:SF4">
    <property type="entry name" value="15-HYDROXYPROSTAGLANDIN DEHYDROGENASE [NAD(+)]"/>
    <property type="match status" value="1"/>
</dbReference>
<name>A0A8H4W7B4_9HELO</name>
<dbReference type="EMBL" id="JAAMPI010000193">
    <property type="protein sequence ID" value="KAF4634320.1"/>
    <property type="molecule type" value="Genomic_DNA"/>
</dbReference>
<dbReference type="Proteomes" id="UP000566819">
    <property type="component" value="Unassembled WGS sequence"/>
</dbReference>
<dbReference type="Pfam" id="PF00106">
    <property type="entry name" value="adh_short"/>
    <property type="match status" value="1"/>
</dbReference>
<dbReference type="GO" id="GO:0016616">
    <property type="term" value="F:oxidoreductase activity, acting on the CH-OH group of donors, NAD or NADP as acceptor"/>
    <property type="evidence" value="ECO:0007669"/>
    <property type="project" value="TreeGrafter"/>
</dbReference>
<gene>
    <name evidence="3" type="ORF">G7Y89_g3784</name>
</gene>
<organism evidence="3 4">
    <name type="scientific">Cudoniella acicularis</name>
    <dbReference type="NCBI Taxonomy" id="354080"/>
    <lineage>
        <taxon>Eukaryota</taxon>
        <taxon>Fungi</taxon>
        <taxon>Dikarya</taxon>
        <taxon>Ascomycota</taxon>
        <taxon>Pezizomycotina</taxon>
        <taxon>Leotiomycetes</taxon>
        <taxon>Helotiales</taxon>
        <taxon>Tricladiaceae</taxon>
        <taxon>Cudoniella</taxon>
    </lineage>
</organism>
<proteinExistence type="inferred from homology"/>
<dbReference type="InterPro" id="IPR036291">
    <property type="entry name" value="NAD(P)-bd_dom_sf"/>
</dbReference>
<dbReference type="PANTHER" id="PTHR44229">
    <property type="entry name" value="15-HYDROXYPROSTAGLANDIN DEHYDROGENASE [NAD(+)]"/>
    <property type="match status" value="1"/>
</dbReference>
<sequence>MAHAAVLAKNVLVTGGASGIGLAIVRFVAALSARSVIILDISPTTAELVISSLEKEFTSTRFSFKHCDISNWEEQKDAFKEVYSHMGGIDIVFANAGVTEFGKFLENEEGEPSQPNLKTMDINLVGTLYTVYYMRKSATRHKGSIICTGSNAGIYPFPVAPIYGISKHAVVGAIRSLAPPLEAEGIQINGICPNVIRTGLAGDHLLSEMQITPMSTALEAVGEFLAKPELTGRIAEVSGDKFTLREAPEYVDEMTRKNLDTFTALGYA</sequence>
<dbReference type="Gene3D" id="3.40.50.720">
    <property type="entry name" value="NAD(P)-binding Rossmann-like Domain"/>
    <property type="match status" value="1"/>
</dbReference>
<evidence type="ECO:0000256" key="2">
    <source>
        <dbReference type="ARBA" id="ARBA00023002"/>
    </source>
</evidence>
<keyword evidence="4" id="KW-1185">Reference proteome</keyword>
<reference evidence="3 4" key="1">
    <citation type="submission" date="2020-03" db="EMBL/GenBank/DDBJ databases">
        <title>Draft Genome Sequence of Cudoniella acicularis.</title>
        <authorList>
            <person name="Buettner E."/>
            <person name="Kellner H."/>
        </authorList>
    </citation>
    <scope>NUCLEOTIDE SEQUENCE [LARGE SCALE GENOMIC DNA]</scope>
    <source>
        <strain evidence="3 4">DSM 108380</strain>
    </source>
</reference>
<protein>
    <submittedName>
        <fullName evidence="3">Uncharacterized protein</fullName>
    </submittedName>
</protein>
<dbReference type="OrthoDB" id="37659at2759"/>
<comment type="caution">
    <text evidence="3">The sequence shown here is derived from an EMBL/GenBank/DDBJ whole genome shotgun (WGS) entry which is preliminary data.</text>
</comment>
<keyword evidence="2" id="KW-0560">Oxidoreductase</keyword>
<evidence type="ECO:0000313" key="4">
    <source>
        <dbReference type="Proteomes" id="UP000566819"/>
    </source>
</evidence>
<dbReference type="PRINTS" id="PR00081">
    <property type="entry name" value="GDHRDH"/>
</dbReference>